<dbReference type="EMBL" id="JWZX01001702">
    <property type="protein sequence ID" value="KOO32710.1"/>
    <property type="molecule type" value="Genomic_DNA"/>
</dbReference>
<dbReference type="OrthoDB" id="10373934at2759"/>
<dbReference type="AlphaFoldDB" id="A0A0M0K1M4"/>
<accession>A0A0M0K1M4</accession>
<protein>
    <submittedName>
        <fullName evidence="1">Uncharacterized protein</fullName>
    </submittedName>
</protein>
<name>A0A0M0K1M4_9EUKA</name>
<evidence type="ECO:0000313" key="2">
    <source>
        <dbReference type="Proteomes" id="UP000037460"/>
    </source>
</evidence>
<organism evidence="1 2">
    <name type="scientific">Chrysochromulina tobinii</name>
    <dbReference type="NCBI Taxonomy" id="1460289"/>
    <lineage>
        <taxon>Eukaryota</taxon>
        <taxon>Haptista</taxon>
        <taxon>Haptophyta</taxon>
        <taxon>Prymnesiophyceae</taxon>
        <taxon>Prymnesiales</taxon>
        <taxon>Chrysochromulinaceae</taxon>
        <taxon>Chrysochromulina</taxon>
    </lineage>
</organism>
<comment type="caution">
    <text evidence="1">The sequence shown here is derived from an EMBL/GenBank/DDBJ whole genome shotgun (WGS) entry which is preliminary data.</text>
</comment>
<sequence>MPAYNDDLHIMDRCLFMNNYGKRTMPTPFHTWNWNAPIWLGVNTNMNTIQVNGKTTTLVGSCMWGLEIVESLRDSMEVTLRDIMATKA</sequence>
<evidence type="ECO:0000313" key="1">
    <source>
        <dbReference type="EMBL" id="KOO32710.1"/>
    </source>
</evidence>
<gene>
    <name evidence="1" type="ORF">Ctob_006520</name>
</gene>
<keyword evidence="2" id="KW-1185">Reference proteome</keyword>
<dbReference type="Proteomes" id="UP000037460">
    <property type="component" value="Unassembled WGS sequence"/>
</dbReference>
<proteinExistence type="predicted"/>
<reference evidence="2" key="1">
    <citation type="journal article" date="2015" name="PLoS Genet.">
        <title>Genome Sequence and Transcriptome Analyses of Chrysochromulina tobin: Metabolic Tools for Enhanced Algal Fitness in the Prominent Order Prymnesiales (Haptophyceae).</title>
        <authorList>
            <person name="Hovde B.T."/>
            <person name="Deodato C.R."/>
            <person name="Hunsperger H.M."/>
            <person name="Ryken S.A."/>
            <person name="Yost W."/>
            <person name="Jha R.K."/>
            <person name="Patterson J."/>
            <person name="Monnat R.J. Jr."/>
            <person name="Barlow S.B."/>
            <person name="Starkenburg S.R."/>
            <person name="Cattolico R.A."/>
        </authorList>
    </citation>
    <scope>NUCLEOTIDE SEQUENCE</scope>
    <source>
        <strain evidence="2">CCMP291</strain>
    </source>
</reference>